<name>A0A5C7FFG9_9BACT</name>
<evidence type="ECO:0000256" key="5">
    <source>
        <dbReference type="ARBA" id="ARBA00023163"/>
    </source>
</evidence>
<dbReference type="InterPro" id="IPR007627">
    <property type="entry name" value="RNA_pol_sigma70_r2"/>
</dbReference>
<comment type="similarity">
    <text evidence="1">Belongs to the sigma-70 factor family. ECF subfamily.</text>
</comment>
<evidence type="ECO:0000313" key="8">
    <source>
        <dbReference type="EMBL" id="TXF88353.1"/>
    </source>
</evidence>
<dbReference type="SUPFAM" id="SSF88659">
    <property type="entry name" value="Sigma3 and sigma4 domains of RNA polymerase sigma factors"/>
    <property type="match status" value="1"/>
</dbReference>
<dbReference type="Proteomes" id="UP000321907">
    <property type="component" value="Unassembled WGS sequence"/>
</dbReference>
<dbReference type="Gene3D" id="1.10.10.10">
    <property type="entry name" value="Winged helix-like DNA-binding domain superfamily/Winged helix DNA-binding domain"/>
    <property type="match status" value="1"/>
</dbReference>
<dbReference type="SUPFAM" id="SSF88946">
    <property type="entry name" value="Sigma2 domain of RNA polymerase sigma factors"/>
    <property type="match status" value="1"/>
</dbReference>
<evidence type="ECO:0000313" key="9">
    <source>
        <dbReference type="Proteomes" id="UP000321907"/>
    </source>
</evidence>
<comment type="caution">
    <text evidence="8">The sequence shown here is derived from an EMBL/GenBank/DDBJ whole genome shotgun (WGS) entry which is preliminary data.</text>
</comment>
<evidence type="ECO:0000259" key="7">
    <source>
        <dbReference type="Pfam" id="PF08281"/>
    </source>
</evidence>
<evidence type="ECO:0000259" key="6">
    <source>
        <dbReference type="Pfam" id="PF04542"/>
    </source>
</evidence>
<dbReference type="InterPro" id="IPR013324">
    <property type="entry name" value="RNA_pol_sigma_r3/r4-like"/>
</dbReference>
<feature type="domain" description="RNA polymerase sigma-70 region 2" evidence="6">
    <location>
        <begin position="84"/>
        <end position="150"/>
    </location>
</feature>
<evidence type="ECO:0000256" key="2">
    <source>
        <dbReference type="ARBA" id="ARBA00023015"/>
    </source>
</evidence>
<dbReference type="Pfam" id="PF08281">
    <property type="entry name" value="Sigma70_r4_2"/>
    <property type="match status" value="1"/>
</dbReference>
<dbReference type="InterPro" id="IPR013249">
    <property type="entry name" value="RNA_pol_sigma70_r4_t2"/>
</dbReference>
<organism evidence="8 9">
    <name type="scientific">Neolewinella aurantiaca</name>
    <dbReference type="NCBI Taxonomy" id="2602767"/>
    <lineage>
        <taxon>Bacteria</taxon>
        <taxon>Pseudomonadati</taxon>
        <taxon>Bacteroidota</taxon>
        <taxon>Saprospiria</taxon>
        <taxon>Saprospirales</taxon>
        <taxon>Lewinellaceae</taxon>
        <taxon>Neolewinella</taxon>
    </lineage>
</organism>
<dbReference type="EMBL" id="VOXD01000024">
    <property type="protein sequence ID" value="TXF88353.1"/>
    <property type="molecule type" value="Genomic_DNA"/>
</dbReference>
<dbReference type="GO" id="GO:0016987">
    <property type="term" value="F:sigma factor activity"/>
    <property type="evidence" value="ECO:0007669"/>
    <property type="project" value="UniProtKB-KW"/>
</dbReference>
<evidence type="ECO:0000256" key="3">
    <source>
        <dbReference type="ARBA" id="ARBA00023082"/>
    </source>
</evidence>
<dbReference type="InterPro" id="IPR013325">
    <property type="entry name" value="RNA_pol_sigma_r2"/>
</dbReference>
<dbReference type="Gene3D" id="1.10.1740.10">
    <property type="match status" value="1"/>
</dbReference>
<dbReference type="PANTHER" id="PTHR43133">
    <property type="entry name" value="RNA POLYMERASE ECF-TYPE SIGMA FACTO"/>
    <property type="match status" value="1"/>
</dbReference>
<dbReference type="InterPro" id="IPR036388">
    <property type="entry name" value="WH-like_DNA-bd_sf"/>
</dbReference>
<evidence type="ECO:0000256" key="1">
    <source>
        <dbReference type="ARBA" id="ARBA00010641"/>
    </source>
</evidence>
<dbReference type="InterPro" id="IPR039425">
    <property type="entry name" value="RNA_pol_sigma-70-like"/>
</dbReference>
<sequence>MHQQMHDCHGFTAITSSSPGRRRIRIQLDTYRCSDPLHYRSALVSYRQMLRLLRNKPDKKKDVSDADLLARFQRSGKAEELLPLYERHAELIYALCLRYLGSPQRAEDAGMEIWAVLIDKLPKHDISNFRSWLQTTVRNHCLMQLRREKRDPLQQADGAFMQSDRLLHLKDEPNHQEEDTRPLYHCIKQLKEEQRRCVQLFYLTDGESYQSIAETMNLSVGRVRSHLQNGRRNLKICLEGRANSTE</sequence>
<keyword evidence="5" id="KW-0804">Transcription</keyword>
<proteinExistence type="inferred from homology"/>
<dbReference type="GO" id="GO:0003677">
    <property type="term" value="F:DNA binding"/>
    <property type="evidence" value="ECO:0007669"/>
    <property type="project" value="UniProtKB-KW"/>
</dbReference>
<dbReference type="OrthoDB" id="1116873at2"/>
<dbReference type="InterPro" id="IPR014284">
    <property type="entry name" value="RNA_pol_sigma-70_dom"/>
</dbReference>
<keyword evidence="4" id="KW-0238">DNA-binding</keyword>
<dbReference type="PANTHER" id="PTHR43133:SF8">
    <property type="entry name" value="RNA POLYMERASE SIGMA FACTOR HI_1459-RELATED"/>
    <property type="match status" value="1"/>
</dbReference>
<feature type="domain" description="RNA polymerase sigma factor 70 region 4 type 2" evidence="7">
    <location>
        <begin position="182"/>
        <end position="234"/>
    </location>
</feature>
<protein>
    <submittedName>
        <fullName evidence="8">Sigma-70 family RNA polymerase sigma factor</fullName>
    </submittedName>
</protein>
<accession>A0A5C7FFG9</accession>
<dbReference type="Pfam" id="PF04542">
    <property type="entry name" value="Sigma70_r2"/>
    <property type="match status" value="1"/>
</dbReference>
<reference evidence="8 9" key="1">
    <citation type="submission" date="2019-08" db="EMBL/GenBank/DDBJ databases">
        <title>Lewinella sp. strain SSH13 Genome sequencing and assembly.</title>
        <authorList>
            <person name="Kim I."/>
        </authorList>
    </citation>
    <scope>NUCLEOTIDE SEQUENCE [LARGE SCALE GENOMIC DNA]</scope>
    <source>
        <strain evidence="8 9">SSH13</strain>
    </source>
</reference>
<keyword evidence="9" id="KW-1185">Reference proteome</keyword>
<dbReference type="GO" id="GO:0006352">
    <property type="term" value="P:DNA-templated transcription initiation"/>
    <property type="evidence" value="ECO:0007669"/>
    <property type="project" value="InterPro"/>
</dbReference>
<dbReference type="NCBIfam" id="TIGR02937">
    <property type="entry name" value="sigma70-ECF"/>
    <property type="match status" value="1"/>
</dbReference>
<keyword evidence="3" id="KW-0731">Sigma factor</keyword>
<evidence type="ECO:0000256" key="4">
    <source>
        <dbReference type="ARBA" id="ARBA00023125"/>
    </source>
</evidence>
<dbReference type="AlphaFoldDB" id="A0A5C7FFG9"/>
<gene>
    <name evidence="8" type="ORF">FUA23_15345</name>
</gene>
<keyword evidence="2" id="KW-0805">Transcription regulation</keyword>